<dbReference type="Proteomes" id="UP000269793">
    <property type="component" value="Chromosome II"/>
</dbReference>
<evidence type="ECO:0000313" key="3">
    <source>
        <dbReference type="Proteomes" id="UP000269793"/>
    </source>
</evidence>
<organism evidence="2 3">
    <name type="scientific">Malassezia restricta (strain ATCC 96810 / NBRC 103918 / CBS 7877)</name>
    <name type="common">Seborrheic dermatitis infection agent</name>
    <dbReference type="NCBI Taxonomy" id="425264"/>
    <lineage>
        <taxon>Eukaryota</taxon>
        <taxon>Fungi</taxon>
        <taxon>Dikarya</taxon>
        <taxon>Basidiomycota</taxon>
        <taxon>Ustilaginomycotina</taxon>
        <taxon>Malasseziomycetes</taxon>
        <taxon>Malasseziales</taxon>
        <taxon>Malasseziaceae</taxon>
        <taxon>Malassezia</taxon>
    </lineage>
</organism>
<evidence type="ECO:0000313" key="2">
    <source>
        <dbReference type="EMBL" id="AYO42441.1"/>
    </source>
</evidence>
<gene>
    <name evidence="2" type="ORF">DNF11_1491</name>
</gene>
<feature type="compositionally biased region" description="Low complexity" evidence="1">
    <location>
        <begin position="213"/>
        <end position="232"/>
    </location>
</feature>
<dbReference type="VEuPathDB" id="FungiDB:DNF11_1491"/>
<keyword evidence="3" id="KW-1185">Reference proteome</keyword>
<dbReference type="OrthoDB" id="3365304at2759"/>
<name>A0A3G2S301_MALR7</name>
<dbReference type="AlphaFoldDB" id="A0A3G2S301"/>
<evidence type="ECO:0000256" key="1">
    <source>
        <dbReference type="SAM" id="MobiDB-lite"/>
    </source>
</evidence>
<feature type="region of interest" description="Disordered" evidence="1">
    <location>
        <begin position="190"/>
        <end position="275"/>
    </location>
</feature>
<reference evidence="2 3" key="1">
    <citation type="submission" date="2018-10" db="EMBL/GenBank/DDBJ databases">
        <title>Complete genome sequence of Malassezia restricta CBS 7877.</title>
        <authorList>
            <person name="Morand S.C."/>
            <person name="Bertignac M."/>
            <person name="Iltis A."/>
            <person name="Kolder I."/>
            <person name="Pirovano W."/>
            <person name="Jourdain R."/>
            <person name="Clavaud C."/>
        </authorList>
    </citation>
    <scope>NUCLEOTIDE SEQUENCE [LARGE SCALE GENOMIC DNA]</scope>
    <source>
        <strain evidence="2 3">CBS 7877</strain>
    </source>
</reference>
<protein>
    <submittedName>
        <fullName evidence="2">DASH complex subunit Spc34</fullName>
    </submittedName>
</protein>
<feature type="region of interest" description="Disordered" evidence="1">
    <location>
        <begin position="60"/>
        <end position="80"/>
    </location>
</feature>
<sequence>MDASLASIRTALEQLHAQNVATISHAKRTAYFTNAVLNPQRLDILELIRDADAFEASLYVSAPPEPTPGPSTAPAEPKPHFRSVPVPTPLKQSHHADSDARTYLLAAEKLLQNYHNAPRARKHIRMLLKRDAELQRHISRYHATIDQAGKAQQFARTPPPPPTRAKRSEALQAEIQREKMEILALESMLSEKETAPPTTPAARSPRPAPTPQRTPRRASPAKSPALSKSVAAPPTPRTPKNARPLAQSVSSPRTPTTRVSPPKTQPTASPSLVPLGVVPTATPELERITTRIWDLFGEHVRYAAPGCKAASFPDTFAILRALEQGGPQAMEVDVHGDAPNPSVPPSVGIMMMAHVLLLLMRTPPPYTLSLPLIKSYSDKWWKQEGQATIRAGIQDMSTRNQLIQQLGIDAADLDQTGDALATRAVYGLVAKKLLRIQRTGGAANVRFA</sequence>
<proteinExistence type="predicted"/>
<feature type="region of interest" description="Disordered" evidence="1">
    <location>
        <begin position="147"/>
        <end position="169"/>
    </location>
</feature>
<accession>A0A3G2S301</accession>
<feature type="compositionally biased region" description="Low complexity" evidence="1">
    <location>
        <begin position="248"/>
        <end position="262"/>
    </location>
</feature>
<dbReference type="EMBL" id="CP033149">
    <property type="protein sequence ID" value="AYO42441.1"/>
    <property type="molecule type" value="Genomic_DNA"/>
</dbReference>